<dbReference type="AlphaFoldDB" id="A0A7S0EZR4"/>
<keyword evidence="4 5" id="KW-0413">Isomerase</keyword>
<sequence length="243" mass="25464">MLAVLALSPSALLVQPPRLPRVVAERLTTATAAAAAFGTCEAAQALPSFDEVMVELNKPPITLNPFSLQPAGAAFFAGYGVYLAWNVFRPPNAAEVEAQERRDVASVAASAASAPFLRAAAEAPGARKTESGLIYEELAAGEGASPALEQMVKVHYVGTLADGTVFDSSRDRGEPTEFVLNQVIKGWQEGLALMKPGSRAKLTIPAELAYGPMATGGIPANSALCFDVELIEVKEAGGFKFPF</sequence>
<evidence type="ECO:0000256" key="1">
    <source>
        <dbReference type="ARBA" id="ARBA00000971"/>
    </source>
</evidence>
<dbReference type="SUPFAM" id="SSF54534">
    <property type="entry name" value="FKBP-like"/>
    <property type="match status" value="1"/>
</dbReference>
<evidence type="ECO:0000256" key="3">
    <source>
        <dbReference type="ARBA" id="ARBA00023110"/>
    </source>
</evidence>
<accession>A0A7S0EZR4</accession>
<evidence type="ECO:0000313" key="7">
    <source>
        <dbReference type="EMBL" id="CAD8498468.1"/>
    </source>
</evidence>
<comment type="catalytic activity">
    <reaction evidence="1 5">
        <text>[protein]-peptidylproline (omega=180) = [protein]-peptidylproline (omega=0)</text>
        <dbReference type="Rhea" id="RHEA:16237"/>
        <dbReference type="Rhea" id="RHEA-COMP:10747"/>
        <dbReference type="Rhea" id="RHEA-COMP:10748"/>
        <dbReference type="ChEBI" id="CHEBI:83833"/>
        <dbReference type="ChEBI" id="CHEBI:83834"/>
        <dbReference type="EC" id="5.2.1.8"/>
    </reaction>
</comment>
<evidence type="ECO:0000259" key="6">
    <source>
        <dbReference type="PROSITE" id="PS50059"/>
    </source>
</evidence>
<dbReference type="Pfam" id="PF00254">
    <property type="entry name" value="FKBP_C"/>
    <property type="match status" value="1"/>
</dbReference>
<dbReference type="EMBL" id="HBEP01026204">
    <property type="protein sequence ID" value="CAD8498468.1"/>
    <property type="molecule type" value="Transcribed_RNA"/>
</dbReference>
<dbReference type="GO" id="GO:0003755">
    <property type="term" value="F:peptidyl-prolyl cis-trans isomerase activity"/>
    <property type="evidence" value="ECO:0007669"/>
    <property type="project" value="UniProtKB-KW"/>
</dbReference>
<dbReference type="PROSITE" id="PS50059">
    <property type="entry name" value="FKBP_PPIASE"/>
    <property type="match status" value="1"/>
</dbReference>
<protein>
    <recommendedName>
        <fullName evidence="2 5">peptidylprolyl isomerase</fullName>
        <ecNumber evidence="2 5">5.2.1.8</ecNumber>
    </recommendedName>
</protein>
<gene>
    <name evidence="7" type="ORF">PANT1444_LOCUS14886</name>
</gene>
<dbReference type="FunFam" id="3.10.50.40:FF:000006">
    <property type="entry name" value="Peptidyl-prolyl cis-trans isomerase"/>
    <property type="match status" value="1"/>
</dbReference>
<dbReference type="InterPro" id="IPR001179">
    <property type="entry name" value="PPIase_FKBP_dom"/>
</dbReference>
<dbReference type="EC" id="5.2.1.8" evidence="2 5"/>
<keyword evidence="3 5" id="KW-0697">Rotamase</keyword>
<dbReference type="Gene3D" id="3.10.50.40">
    <property type="match status" value="1"/>
</dbReference>
<dbReference type="PANTHER" id="PTHR43811:SF19">
    <property type="entry name" value="39 KDA FK506-BINDING NUCLEAR PROTEIN"/>
    <property type="match status" value="1"/>
</dbReference>
<evidence type="ECO:0000256" key="4">
    <source>
        <dbReference type="ARBA" id="ARBA00023235"/>
    </source>
</evidence>
<organism evidence="7">
    <name type="scientific">Phaeocystis antarctica</name>
    <dbReference type="NCBI Taxonomy" id="33657"/>
    <lineage>
        <taxon>Eukaryota</taxon>
        <taxon>Haptista</taxon>
        <taxon>Haptophyta</taxon>
        <taxon>Prymnesiophyceae</taxon>
        <taxon>Phaeocystales</taxon>
        <taxon>Phaeocystaceae</taxon>
        <taxon>Phaeocystis</taxon>
    </lineage>
</organism>
<proteinExistence type="predicted"/>
<dbReference type="PANTHER" id="PTHR43811">
    <property type="entry name" value="FKBP-TYPE PEPTIDYL-PROLYL CIS-TRANS ISOMERASE FKPA"/>
    <property type="match status" value="1"/>
</dbReference>
<dbReference type="InterPro" id="IPR046357">
    <property type="entry name" value="PPIase_dom_sf"/>
</dbReference>
<reference evidence="7" key="1">
    <citation type="submission" date="2021-01" db="EMBL/GenBank/DDBJ databases">
        <authorList>
            <person name="Corre E."/>
            <person name="Pelletier E."/>
            <person name="Niang G."/>
            <person name="Scheremetjew M."/>
            <person name="Finn R."/>
            <person name="Kale V."/>
            <person name="Holt S."/>
            <person name="Cochrane G."/>
            <person name="Meng A."/>
            <person name="Brown T."/>
            <person name="Cohen L."/>
        </authorList>
    </citation>
    <scope>NUCLEOTIDE SEQUENCE</scope>
    <source>
        <strain evidence="7">CCMP1374</strain>
    </source>
</reference>
<evidence type="ECO:0000256" key="2">
    <source>
        <dbReference type="ARBA" id="ARBA00013194"/>
    </source>
</evidence>
<feature type="domain" description="PPIase FKBP-type" evidence="6">
    <location>
        <begin position="149"/>
        <end position="234"/>
    </location>
</feature>
<name>A0A7S0EZR4_9EUKA</name>
<evidence type="ECO:0000256" key="5">
    <source>
        <dbReference type="PROSITE-ProRule" id="PRU00277"/>
    </source>
</evidence>